<dbReference type="Proteomes" id="UP000777265">
    <property type="component" value="Unassembled WGS sequence"/>
</dbReference>
<dbReference type="Pfam" id="PF12697">
    <property type="entry name" value="Abhydrolase_6"/>
    <property type="match status" value="1"/>
</dbReference>
<dbReference type="AlphaFoldDB" id="A0A351U5U2"/>
<dbReference type="GO" id="GO:0016787">
    <property type="term" value="F:hydrolase activity"/>
    <property type="evidence" value="ECO:0007669"/>
    <property type="project" value="UniProtKB-KW"/>
</dbReference>
<proteinExistence type="predicted"/>
<protein>
    <submittedName>
        <fullName evidence="2">Alpha/beta fold hydrolase</fullName>
    </submittedName>
</protein>
<keyword evidence="2" id="KW-0378">Hydrolase</keyword>
<evidence type="ECO:0000259" key="1">
    <source>
        <dbReference type="Pfam" id="PF12697"/>
    </source>
</evidence>
<dbReference type="STRING" id="909663.GCA_000512235_00212"/>
<dbReference type="SUPFAM" id="SSF53474">
    <property type="entry name" value="alpha/beta-Hydrolases"/>
    <property type="match status" value="1"/>
</dbReference>
<feature type="domain" description="AB hydrolase-1" evidence="1">
    <location>
        <begin position="361"/>
        <end position="626"/>
    </location>
</feature>
<sequence length="644" mass="71097">MNRRYAYESWAPVKSSARSPMVFRAMGCIVAVGVLLAVAGCATPVGVRYLSSGETTRRLTASVLSGDSISAPTTQILNRSGLAGRLRDEPEHVIAELHAGLPTARETDRLFALAELSFLHASKSGDRSYFLSAAIYAYAFLFPRKTVVPPNAFDPRFRLAADLYNQSLAKGFASEDMQKVMLKAGTYKVPFGELVVSMDPDETKWGDFRFMDFVDASELEVRGLRNWYRWPGIGAPLVASLERLPGVKEAAFAKVPPAIKVAATVFLRIRNVEEGLRTGRVAARLELSTVEKSTSTTVREQEVPLEFGLSSALAYTLEGSQVYRIELKGLFSGDFRFFADASRFRDNIFLMEPYRPGRIPLVLVHGTASSPARWAQMLNEIINDRELWGHYQIWLFTYSTGNPILYSGGLLAEGLRNTVKELDPEGKDPAMGKMVVIGHSQGGLLAKLTVMDSGTRFWDDMTSLSIDQLDVSPETKELARRSLFFKPLPFVRRVVFIATPHRGSFIAGGWIGRLTGRLISLPGKLLAAISEGLTRDLKTASEISLKHIPRSTDNMDPKSSFIRIISSIPIPPGVTTHSIIAVKNPDDPKEKWTDGVVDYSSAHIDGAASELIVRSGHSTQDEPQTIEEVRRILLENLKGPRYGE</sequence>
<comment type="caution">
    <text evidence="2">The sequence shown here is derived from an EMBL/GenBank/DDBJ whole genome shotgun (WGS) entry which is preliminary data.</text>
</comment>
<dbReference type="InterPro" id="IPR000073">
    <property type="entry name" value="AB_hydrolase_1"/>
</dbReference>
<organism evidence="2 3">
    <name type="scientific">Syntrophorhabdus aromaticivorans</name>
    <dbReference type="NCBI Taxonomy" id="328301"/>
    <lineage>
        <taxon>Bacteria</taxon>
        <taxon>Pseudomonadati</taxon>
        <taxon>Thermodesulfobacteriota</taxon>
        <taxon>Syntrophorhabdia</taxon>
        <taxon>Syntrophorhabdales</taxon>
        <taxon>Syntrophorhabdaceae</taxon>
        <taxon>Syntrophorhabdus</taxon>
    </lineage>
</organism>
<reference evidence="2" key="2">
    <citation type="submission" date="2020-01" db="EMBL/GenBank/DDBJ databases">
        <authorList>
            <person name="Campanaro S."/>
        </authorList>
    </citation>
    <scope>NUCLEOTIDE SEQUENCE</scope>
    <source>
        <strain evidence="2">AS06rmzACSIP_7</strain>
    </source>
</reference>
<dbReference type="EMBL" id="JAAYEE010000222">
    <property type="protein sequence ID" value="NLW36214.1"/>
    <property type="molecule type" value="Genomic_DNA"/>
</dbReference>
<dbReference type="Gene3D" id="3.40.50.1820">
    <property type="entry name" value="alpha/beta hydrolase"/>
    <property type="match status" value="1"/>
</dbReference>
<evidence type="ECO:0000313" key="2">
    <source>
        <dbReference type="EMBL" id="NLW36214.1"/>
    </source>
</evidence>
<reference evidence="2" key="1">
    <citation type="journal article" date="2020" name="Biotechnol. Biofuels">
        <title>New insights from the biogas microbiome by comprehensive genome-resolved metagenomics of nearly 1600 species originating from multiple anaerobic digesters.</title>
        <authorList>
            <person name="Campanaro S."/>
            <person name="Treu L."/>
            <person name="Rodriguez-R L.M."/>
            <person name="Kovalovszki A."/>
            <person name="Ziels R.M."/>
            <person name="Maus I."/>
            <person name="Zhu X."/>
            <person name="Kougias P.G."/>
            <person name="Basile A."/>
            <person name="Luo G."/>
            <person name="Schluter A."/>
            <person name="Konstantinidis K.T."/>
            <person name="Angelidaki I."/>
        </authorList>
    </citation>
    <scope>NUCLEOTIDE SEQUENCE</scope>
    <source>
        <strain evidence="2">AS06rmzACSIP_7</strain>
    </source>
</reference>
<accession>A0A351U5U2</accession>
<evidence type="ECO:0000313" key="3">
    <source>
        <dbReference type="Proteomes" id="UP000777265"/>
    </source>
</evidence>
<dbReference type="InterPro" id="IPR029058">
    <property type="entry name" value="AB_hydrolase_fold"/>
</dbReference>
<gene>
    <name evidence="2" type="ORF">GXY80_12175</name>
</gene>
<name>A0A351U5U2_9BACT</name>